<gene>
    <name evidence="2" type="ORF">A2966_01490</name>
</gene>
<feature type="region of interest" description="Disordered" evidence="1">
    <location>
        <begin position="37"/>
        <end position="58"/>
    </location>
</feature>
<dbReference type="EMBL" id="MGAR01000027">
    <property type="protein sequence ID" value="OGK51509.1"/>
    <property type="molecule type" value="Genomic_DNA"/>
</dbReference>
<evidence type="ECO:0000313" key="3">
    <source>
        <dbReference type="Proteomes" id="UP000176480"/>
    </source>
</evidence>
<feature type="compositionally biased region" description="Basic and acidic residues" evidence="1">
    <location>
        <begin position="45"/>
        <end position="56"/>
    </location>
</feature>
<comment type="caution">
    <text evidence="2">The sequence shown here is derived from an EMBL/GenBank/DDBJ whole genome shotgun (WGS) entry which is preliminary data.</text>
</comment>
<sequence>MLGGSRAKIARAKNSPSTILRINSGAAGGHIRQAQCKGAAPACPERSRGKHSEAEGRANQMKFDIFDKRPAKSIDKSHTYGLYLL</sequence>
<proteinExistence type="predicted"/>
<name>A0A1F7J7C1_9BACT</name>
<protein>
    <submittedName>
        <fullName evidence="2">Uncharacterized protein</fullName>
    </submittedName>
</protein>
<reference evidence="2 3" key="1">
    <citation type="journal article" date="2016" name="Nat. Commun.">
        <title>Thousands of microbial genomes shed light on interconnected biogeochemical processes in an aquifer system.</title>
        <authorList>
            <person name="Anantharaman K."/>
            <person name="Brown C.T."/>
            <person name="Hug L.A."/>
            <person name="Sharon I."/>
            <person name="Castelle C.J."/>
            <person name="Probst A.J."/>
            <person name="Thomas B.C."/>
            <person name="Singh A."/>
            <person name="Wilkins M.J."/>
            <person name="Karaoz U."/>
            <person name="Brodie E.L."/>
            <person name="Williams K.H."/>
            <person name="Hubbard S.S."/>
            <person name="Banfield J.F."/>
        </authorList>
    </citation>
    <scope>NUCLEOTIDE SEQUENCE [LARGE SCALE GENOMIC DNA]</scope>
</reference>
<dbReference type="Proteomes" id="UP000176480">
    <property type="component" value="Unassembled WGS sequence"/>
</dbReference>
<dbReference type="STRING" id="1802067.A2966_01490"/>
<dbReference type="AlphaFoldDB" id="A0A1F7J7C1"/>
<evidence type="ECO:0000256" key="1">
    <source>
        <dbReference type="SAM" id="MobiDB-lite"/>
    </source>
</evidence>
<evidence type="ECO:0000313" key="2">
    <source>
        <dbReference type="EMBL" id="OGK51509.1"/>
    </source>
</evidence>
<organism evidence="2 3">
    <name type="scientific">Candidatus Roizmanbacteria bacterium RIFCSPLOWO2_01_FULL_41_22</name>
    <dbReference type="NCBI Taxonomy" id="1802067"/>
    <lineage>
        <taxon>Bacteria</taxon>
        <taxon>Candidatus Roizmaniibacteriota</taxon>
    </lineage>
</organism>
<accession>A0A1F7J7C1</accession>